<gene>
    <name evidence="4" type="ORF">LPMP_201230</name>
</gene>
<dbReference type="EMBL" id="CP009389">
    <property type="protein sequence ID" value="AIN97617.1"/>
    <property type="molecule type" value="Genomic_DNA"/>
</dbReference>
<evidence type="ECO:0000256" key="3">
    <source>
        <dbReference type="SAM" id="SignalP"/>
    </source>
</evidence>
<keyword evidence="2" id="KW-0472">Membrane</keyword>
<feature type="chain" id="PRO_5001839025" description="Enriched in surface-labeled proteome protein 11" evidence="3">
    <location>
        <begin position="31"/>
        <end position="248"/>
    </location>
</feature>
<dbReference type="RefSeq" id="XP_010698324.1">
    <property type="nucleotide sequence ID" value="XM_010700022.1"/>
</dbReference>
<evidence type="ECO:0000256" key="1">
    <source>
        <dbReference type="SAM" id="MobiDB-lite"/>
    </source>
</evidence>
<sequence length="248" mass="26895">MSVNHLHAVQQRHRPITGVALLFFLSLLLSHPGLMDSSSSGNTALTDYLGPRVRFATALELRQCAQLQDLRDYGVNLNLFAPNTVYLNSEYFCSESAPAQYQCRCGFATTCKVKRDPWGRNIGVCDCCSSWMIACFTVLAIFSIISFLGAVYVVGCQGKWWCDGYVTPKASLIPRRGPAVSCPPSRPLPENLFRGYASADFTNSEASLGASVGAGTSSASPLVNSPNVADPNHEVWLGSDAEDNETRV</sequence>
<dbReference type="OrthoDB" id="272768at2759"/>
<dbReference type="AlphaFoldDB" id="A0A088RNI3"/>
<feature type="transmembrane region" description="Helical" evidence="2">
    <location>
        <begin position="131"/>
        <end position="154"/>
    </location>
</feature>
<dbReference type="Proteomes" id="UP000063063">
    <property type="component" value="Chromosome 20"/>
</dbReference>
<accession>A0A088RNI3</accession>
<dbReference type="VEuPathDB" id="TriTrypDB:LPAL13_200017700"/>
<evidence type="ECO:0000256" key="2">
    <source>
        <dbReference type="SAM" id="Phobius"/>
    </source>
</evidence>
<proteinExistence type="predicted"/>
<reference evidence="4 5" key="1">
    <citation type="journal article" date="2015" name="Sci. Rep.">
        <title>The genome of Leishmania panamensis: insights into genomics of the L. (Viannia) subgenus.</title>
        <authorList>
            <person name="Llanes A."/>
            <person name="Restrepo C.M."/>
            <person name="Vecchio G.D."/>
            <person name="Anguizola F.J."/>
            <person name="Lleonart R."/>
        </authorList>
    </citation>
    <scope>NUCLEOTIDE SEQUENCE [LARGE SCALE GENOMIC DNA]</scope>
    <source>
        <strain evidence="4 5">MHOM/PA/94/PSC-1</strain>
    </source>
</reference>
<protein>
    <recommendedName>
        <fullName evidence="6">Enriched in surface-labeled proteome protein 11</fullName>
    </recommendedName>
</protein>
<name>A0A088RNI3_LEIPA</name>
<feature type="signal peptide" evidence="3">
    <location>
        <begin position="1"/>
        <end position="30"/>
    </location>
</feature>
<evidence type="ECO:0000313" key="4">
    <source>
        <dbReference type="EMBL" id="AIN97617.1"/>
    </source>
</evidence>
<evidence type="ECO:0000313" key="5">
    <source>
        <dbReference type="Proteomes" id="UP000063063"/>
    </source>
</evidence>
<keyword evidence="3" id="KW-0732">Signal</keyword>
<keyword evidence="5" id="KW-1185">Reference proteome</keyword>
<dbReference type="GeneID" id="22574332"/>
<dbReference type="eggNOG" id="ENOG502S409">
    <property type="taxonomic scope" value="Eukaryota"/>
</dbReference>
<dbReference type="VEuPathDB" id="TriTrypDB:LPMP_201230"/>
<organism evidence="4 5">
    <name type="scientific">Leishmania panamensis</name>
    <dbReference type="NCBI Taxonomy" id="5679"/>
    <lineage>
        <taxon>Eukaryota</taxon>
        <taxon>Discoba</taxon>
        <taxon>Euglenozoa</taxon>
        <taxon>Kinetoplastea</taxon>
        <taxon>Metakinetoplastina</taxon>
        <taxon>Trypanosomatida</taxon>
        <taxon>Trypanosomatidae</taxon>
        <taxon>Leishmaniinae</taxon>
        <taxon>Leishmania</taxon>
        <taxon>Leishmania guyanensis species complex</taxon>
    </lineage>
</organism>
<dbReference type="KEGG" id="lpan:LPMP_201230"/>
<keyword evidence="2" id="KW-0812">Transmembrane</keyword>
<keyword evidence="2" id="KW-1133">Transmembrane helix</keyword>
<feature type="region of interest" description="Disordered" evidence="1">
    <location>
        <begin position="212"/>
        <end position="248"/>
    </location>
</feature>
<evidence type="ECO:0008006" key="6">
    <source>
        <dbReference type="Google" id="ProtNLM"/>
    </source>
</evidence>